<organism evidence="2 3">
    <name type="scientific">Deinococcus humi</name>
    <dbReference type="NCBI Taxonomy" id="662880"/>
    <lineage>
        <taxon>Bacteria</taxon>
        <taxon>Thermotogati</taxon>
        <taxon>Deinococcota</taxon>
        <taxon>Deinococci</taxon>
        <taxon>Deinococcales</taxon>
        <taxon>Deinococcaceae</taxon>
        <taxon>Deinococcus</taxon>
    </lineage>
</organism>
<dbReference type="Gene3D" id="3.40.50.2000">
    <property type="entry name" value="Glycogen Phosphorylase B"/>
    <property type="match status" value="2"/>
</dbReference>
<dbReference type="Pfam" id="PF00534">
    <property type="entry name" value="Glycos_transf_1"/>
    <property type="match status" value="1"/>
</dbReference>
<proteinExistence type="predicted"/>
<dbReference type="CDD" id="cd03801">
    <property type="entry name" value="GT4_PimA-like"/>
    <property type="match status" value="1"/>
</dbReference>
<name>A0A7W8JXA7_9DEIO</name>
<dbReference type="InterPro" id="IPR001296">
    <property type="entry name" value="Glyco_trans_1"/>
</dbReference>
<comment type="caution">
    <text evidence="2">The sequence shown here is derived from an EMBL/GenBank/DDBJ whole genome shotgun (WGS) entry which is preliminary data.</text>
</comment>
<protein>
    <submittedName>
        <fullName evidence="2">Glycosyltransferase involved in cell wall biosynthesis</fullName>
    </submittedName>
</protein>
<dbReference type="PANTHER" id="PTHR45947">
    <property type="entry name" value="SULFOQUINOVOSYL TRANSFERASE SQD2"/>
    <property type="match status" value="1"/>
</dbReference>
<dbReference type="EMBL" id="JACHFL010000005">
    <property type="protein sequence ID" value="MBB5363446.1"/>
    <property type="molecule type" value="Genomic_DNA"/>
</dbReference>
<evidence type="ECO:0000259" key="1">
    <source>
        <dbReference type="Pfam" id="PF00534"/>
    </source>
</evidence>
<dbReference type="RefSeq" id="WP_221284149.1">
    <property type="nucleotide sequence ID" value="NZ_JACHFL010000005.1"/>
</dbReference>
<dbReference type="AlphaFoldDB" id="A0A7W8JXA7"/>
<dbReference type="InterPro" id="IPR050194">
    <property type="entry name" value="Glycosyltransferase_grp1"/>
</dbReference>
<sequence length="388" mass="42541">MVHNYYQQPGGEDQSFLAESGLLSAFGHDVTRYAVHSSEVQKLGIARTAAYTIWNPYSFRNITKIIKDNHIEVVHFQNTFPLISPAAYYAAQSAGAIVIQALRNYRMTCVNGLLYRNGSVCELCVGRFAPTAGIVHHCYRGSMAGSAVVAGMVSAHKLIGTYRRRVDLFVATSEFVKQKYVEAGIGDTQIVVKPNVVAPDPGVGEGRGEYALYVGRLTDEKGLRTLLKAWDSGQLRLPLKIVGDGPLGPEIERAAGRNAGIQYLGPRSLAETYELMGDASVLVVPSEWHEPFGRVVIEAFAKGTPVVAARMGGLTELVTPGRTGELFNAGDSTDLIKKIETLTASPGHSSKLRENCRQAYLNLYTPERNQELLMSIYEYALQRQKKKL</sequence>
<keyword evidence="2" id="KW-0808">Transferase</keyword>
<gene>
    <name evidence="2" type="ORF">HNQ08_002544</name>
</gene>
<feature type="domain" description="Glycosyl transferase family 1" evidence="1">
    <location>
        <begin position="209"/>
        <end position="358"/>
    </location>
</feature>
<dbReference type="GO" id="GO:0016757">
    <property type="term" value="F:glycosyltransferase activity"/>
    <property type="evidence" value="ECO:0007669"/>
    <property type="project" value="InterPro"/>
</dbReference>
<accession>A0A7W8JXA7</accession>
<keyword evidence="3" id="KW-1185">Reference proteome</keyword>
<evidence type="ECO:0000313" key="2">
    <source>
        <dbReference type="EMBL" id="MBB5363446.1"/>
    </source>
</evidence>
<reference evidence="2 3" key="1">
    <citation type="submission" date="2020-08" db="EMBL/GenBank/DDBJ databases">
        <title>Genomic Encyclopedia of Type Strains, Phase IV (KMG-IV): sequencing the most valuable type-strain genomes for metagenomic binning, comparative biology and taxonomic classification.</title>
        <authorList>
            <person name="Goeker M."/>
        </authorList>
    </citation>
    <scope>NUCLEOTIDE SEQUENCE [LARGE SCALE GENOMIC DNA]</scope>
    <source>
        <strain evidence="2 3">DSM 27939</strain>
    </source>
</reference>
<dbReference type="Proteomes" id="UP000552709">
    <property type="component" value="Unassembled WGS sequence"/>
</dbReference>
<evidence type="ECO:0000313" key="3">
    <source>
        <dbReference type="Proteomes" id="UP000552709"/>
    </source>
</evidence>
<dbReference type="PANTHER" id="PTHR45947:SF13">
    <property type="entry name" value="TRANSFERASE"/>
    <property type="match status" value="1"/>
</dbReference>
<dbReference type="SUPFAM" id="SSF53756">
    <property type="entry name" value="UDP-Glycosyltransferase/glycogen phosphorylase"/>
    <property type="match status" value="1"/>
</dbReference>